<feature type="transmembrane region" description="Helical" evidence="1">
    <location>
        <begin position="6"/>
        <end position="26"/>
    </location>
</feature>
<evidence type="ECO:0000313" key="2">
    <source>
        <dbReference type="EMBL" id="KGT74244.1"/>
    </source>
</evidence>
<name>A0A0A3XLU9_BRAJP</name>
<dbReference type="RefSeq" id="WP_014439243.1">
    <property type="nucleotide sequence ID" value="NZ_BJNK01000022.1"/>
</dbReference>
<dbReference type="eggNOG" id="ENOG5033A7M">
    <property type="taxonomic scope" value="Bacteria"/>
</dbReference>
<evidence type="ECO:0000313" key="3">
    <source>
        <dbReference type="EMBL" id="MET4726076.1"/>
    </source>
</evidence>
<reference evidence="3 5" key="2">
    <citation type="submission" date="2024-06" db="EMBL/GenBank/DDBJ databases">
        <title>Genomic Encyclopedia of Type Strains, Phase V (KMG-V): Genome sequencing to study the core and pangenomes of soil and plant-associated prokaryotes.</title>
        <authorList>
            <person name="Whitman W."/>
        </authorList>
    </citation>
    <scope>NUCLEOTIDE SEQUENCE [LARGE SCALE GENOMIC DNA]</scope>
    <source>
        <strain evidence="3 5">USDA 160</strain>
    </source>
</reference>
<evidence type="ECO:0000256" key="1">
    <source>
        <dbReference type="SAM" id="Phobius"/>
    </source>
</evidence>
<accession>A0A0A3XLU9</accession>
<dbReference type="EMBL" id="JRPN01000035">
    <property type="protein sequence ID" value="KGT74244.1"/>
    <property type="molecule type" value="Genomic_DNA"/>
</dbReference>
<evidence type="ECO:0000313" key="4">
    <source>
        <dbReference type="Proteomes" id="UP000030377"/>
    </source>
</evidence>
<dbReference type="KEGG" id="bjp:RN69_00965"/>
<dbReference type="STRING" id="375.BKD09_RS00950"/>
<dbReference type="EMBL" id="JBEPTQ010000002">
    <property type="protein sequence ID" value="MET4726076.1"/>
    <property type="molecule type" value="Genomic_DNA"/>
</dbReference>
<dbReference type="GeneID" id="92963716"/>
<evidence type="ECO:0000313" key="5">
    <source>
        <dbReference type="Proteomes" id="UP001549291"/>
    </source>
</evidence>
<dbReference type="Proteomes" id="UP000030377">
    <property type="component" value="Unassembled WGS sequence"/>
</dbReference>
<keyword evidence="2" id="KW-0418">Kinase</keyword>
<gene>
    <name evidence="3" type="ORF">ABIF63_010182</name>
    <name evidence="2" type="ORF">MA20_39815</name>
</gene>
<keyword evidence="1" id="KW-0812">Transmembrane</keyword>
<sequence>MPSLFRFLTVVAVIAGIVYGVVFALANFVSPKSREMTVTIPPDKFLKK</sequence>
<protein>
    <submittedName>
        <fullName evidence="2">Histidine kinase</fullName>
    </submittedName>
    <submittedName>
        <fullName evidence="3">Xanthosine utilization system XapX-like protein</fullName>
    </submittedName>
</protein>
<keyword evidence="5" id="KW-1185">Reference proteome</keyword>
<keyword evidence="2" id="KW-0808">Transferase</keyword>
<comment type="caution">
    <text evidence="2">The sequence shown here is derived from an EMBL/GenBank/DDBJ whole genome shotgun (WGS) entry which is preliminary data.</text>
</comment>
<dbReference type="Proteomes" id="UP001549291">
    <property type="component" value="Unassembled WGS sequence"/>
</dbReference>
<proteinExistence type="predicted"/>
<dbReference type="GO" id="GO:0016301">
    <property type="term" value="F:kinase activity"/>
    <property type="evidence" value="ECO:0007669"/>
    <property type="project" value="UniProtKB-KW"/>
</dbReference>
<keyword evidence="1" id="KW-1133">Transmembrane helix</keyword>
<dbReference type="AlphaFoldDB" id="A0A0A3XLU9"/>
<organism evidence="2 4">
    <name type="scientific">Bradyrhizobium japonicum</name>
    <dbReference type="NCBI Taxonomy" id="375"/>
    <lineage>
        <taxon>Bacteria</taxon>
        <taxon>Pseudomonadati</taxon>
        <taxon>Pseudomonadota</taxon>
        <taxon>Alphaproteobacteria</taxon>
        <taxon>Hyphomicrobiales</taxon>
        <taxon>Nitrobacteraceae</taxon>
        <taxon>Bradyrhizobium</taxon>
    </lineage>
</organism>
<reference evidence="2 4" key="1">
    <citation type="submission" date="2014-09" db="EMBL/GenBank/DDBJ databases">
        <title>Draft genome of Bradyrhizobium japonicum Is-34.</title>
        <authorList>
            <person name="Tsurumaru H."/>
            <person name="Yamakawa T."/>
            <person name="Hashimoto S."/>
            <person name="Okizaki K."/>
            <person name="Kanesaki Y."/>
            <person name="Yoshikawa H."/>
            <person name="Yajima S."/>
        </authorList>
    </citation>
    <scope>NUCLEOTIDE SEQUENCE [LARGE SCALE GENOMIC DNA]</scope>
    <source>
        <strain evidence="2 4">Is-34</strain>
    </source>
</reference>
<keyword evidence="1" id="KW-0472">Membrane</keyword>